<dbReference type="SFLD" id="SFLDS00029">
    <property type="entry name" value="Radical_SAM"/>
    <property type="match status" value="1"/>
</dbReference>
<dbReference type="EC" id="1.97.1.4" evidence="8"/>
<dbReference type="CDD" id="cd01335">
    <property type="entry name" value="Radical_SAM"/>
    <property type="match status" value="1"/>
</dbReference>
<sequence>MKIAGFKKQSLIDYPGNICSVVFTQGCNFRCGFCHNPDLVLPEKFGAAYTEEHVFDYLNRYKKLIDAVCITGGEPTIQYDLPDFIRKVKNLNLKVKLDSNGTNPGMLHQLFEDRLVDYIAMDIKHILEFEVYNMIVGNRINRKTFSKILESVELIENAEVDHEFRTTVIKGVHQREQIQNLKQRFGKNYKVQNFNPEIVLDPDLEGEPFSESEYKSLSKLTRFRLHTI</sequence>
<dbReference type="GO" id="GO:0051539">
    <property type="term" value="F:4 iron, 4 sulfur cluster binding"/>
    <property type="evidence" value="ECO:0007669"/>
    <property type="project" value="UniProtKB-KW"/>
</dbReference>
<protein>
    <submittedName>
        <fullName evidence="8">Ribonucleotide reductase of class III (Anaerobic), activating protein</fullName>
        <ecNumber evidence="8">1.97.1.4</ecNumber>
    </submittedName>
</protein>
<gene>
    <name evidence="8" type="ORF">MNBD_BACTEROID07-2112</name>
</gene>
<dbReference type="SUPFAM" id="SSF102114">
    <property type="entry name" value="Radical SAM enzymes"/>
    <property type="match status" value="1"/>
</dbReference>
<evidence type="ECO:0000313" key="8">
    <source>
        <dbReference type="EMBL" id="VAW29648.1"/>
    </source>
</evidence>
<dbReference type="SFLD" id="SFLDG01094">
    <property type="entry name" value="Uncharacterised_Radical_SAM_Su"/>
    <property type="match status" value="1"/>
</dbReference>
<evidence type="ECO:0000256" key="6">
    <source>
        <dbReference type="ARBA" id="ARBA00023014"/>
    </source>
</evidence>
<dbReference type="NCBIfam" id="TIGR02495">
    <property type="entry name" value="NrdG2"/>
    <property type="match status" value="1"/>
</dbReference>
<organism evidence="8">
    <name type="scientific">hydrothermal vent metagenome</name>
    <dbReference type="NCBI Taxonomy" id="652676"/>
    <lineage>
        <taxon>unclassified sequences</taxon>
        <taxon>metagenomes</taxon>
        <taxon>ecological metagenomes</taxon>
    </lineage>
</organism>
<dbReference type="AlphaFoldDB" id="A0A3B0UGB8"/>
<evidence type="ECO:0000256" key="3">
    <source>
        <dbReference type="ARBA" id="ARBA00022691"/>
    </source>
</evidence>
<keyword evidence="8" id="KW-0560">Oxidoreductase</keyword>
<dbReference type="PROSITE" id="PS51918">
    <property type="entry name" value="RADICAL_SAM"/>
    <property type="match status" value="1"/>
</dbReference>
<dbReference type="InterPro" id="IPR012840">
    <property type="entry name" value="NrdG2"/>
</dbReference>
<accession>A0A3B0UGB8</accession>
<keyword evidence="4" id="KW-0479">Metal-binding</keyword>
<keyword evidence="5" id="KW-0408">Iron</keyword>
<name>A0A3B0UGB8_9ZZZZ</name>
<dbReference type="InterPro" id="IPR013785">
    <property type="entry name" value="Aldolase_TIM"/>
</dbReference>
<dbReference type="SFLD" id="SFLDG01067">
    <property type="entry name" value="SPASM/twitch_domain_containing"/>
    <property type="match status" value="1"/>
</dbReference>
<dbReference type="InterPro" id="IPR058240">
    <property type="entry name" value="rSAM_sf"/>
</dbReference>
<evidence type="ECO:0000256" key="2">
    <source>
        <dbReference type="ARBA" id="ARBA00022485"/>
    </source>
</evidence>
<keyword evidence="3" id="KW-0949">S-adenosyl-L-methionine</keyword>
<evidence type="ECO:0000259" key="7">
    <source>
        <dbReference type="PROSITE" id="PS51918"/>
    </source>
</evidence>
<dbReference type="PROSITE" id="PS51257">
    <property type="entry name" value="PROKAR_LIPOPROTEIN"/>
    <property type="match status" value="1"/>
</dbReference>
<reference evidence="8" key="1">
    <citation type="submission" date="2018-06" db="EMBL/GenBank/DDBJ databases">
        <authorList>
            <person name="Zhirakovskaya E."/>
        </authorList>
    </citation>
    <scope>NUCLEOTIDE SEQUENCE</scope>
</reference>
<dbReference type="GO" id="GO:0043365">
    <property type="term" value="F:[formate-C-acetyltransferase]-activating enzyme activity"/>
    <property type="evidence" value="ECO:0007669"/>
    <property type="project" value="UniProtKB-EC"/>
</dbReference>
<proteinExistence type="predicted"/>
<dbReference type="PANTHER" id="PTHR30352:SF13">
    <property type="entry name" value="GLYCYL-RADICAL ENZYME ACTIVATING ENZYME YJJW-RELATED"/>
    <property type="match status" value="1"/>
</dbReference>
<evidence type="ECO:0000256" key="1">
    <source>
        <dbReference type="ARBA" id="ARBA00001966"/>
    </source>
</evidence>
<feature type="domain" description="Radical SAM core" evidence="7">
    <location>
        <begin position="13"/>
        <end position="224"/>
    </location>
</feature>
<comment type="cofactor">
    <cofactor evidence="1">
        <name>[4Fe-4S] cluster</name>
        <dbReference type="ChEBI" id="CHEBI:49883"/>
    </cofactor>
</comment>
<dbReference type="PANTHER" id="PTHR30352">
    <property type="entry name" value="PYRUVATE FORMATE-LYASE-ACTIVATING ENZYME"/>
    <property type="match status" value="1"/>
</dbReference>
<keyword evidence="6" id="KW-0411">Iron-sulfur</keyword>
<dbReference type="InterPro" id="IPR007197">
    <property type="entry name" value="rSAM"/>
</dbReference>
<evidence type="ECO:0000256" key="5">
    <source>
        <dbReference type="ARBA" id="ARBA00023004"/>
    </source>
</evidence>
<dbReference type="Gene3D" id="3.20.20.70">
    <property type="entry name" value="Aldolase class I"/>
    <property type="match status" value="1"/>
</dbReference>
<dbReference type="Pfam" id="PF04055">
    <property type="entry name" value="Radical_SAM"/>
    <property type="match status" value="1"/>
</dbReference>
<dbReference type="InterPro" id="IPR034457">
    <property type="entry name" value="Organic_radical-activating"/>
</dbReference>
<evidence type="ECO:0000256" key="4">
    <source>
        <dbReference type="ARBA" id="ARBA00022723"/>
    </source>
</evidence>
<keyword evidence="2" id="KW-0004">4Fe-4S</keyword>
<dbReference type="GO" id="GO:0046872">
    <property type="term" value="F:metal ion binding"/>
    <property type="evidence" value="ECO:0007669"/>
    <property type="project" value="UniProtKB-KW"/>
</dbReference>
<dbReference type="EMBL" id="UOET01000394">
    <property type="protein sequence ID" value="VAW29648.1"/>
    <property type="molecule type" value="Genomic_DNA"/>
</dbReference>